<feature type="binding site" evidence="7">
    <location>
        <position position="154"/>
    </location>
    <ligand>
        <name>ATP</name>
        <dbReference type="ChEBI" id="CHEBI:30616"/>
    </ligand>
</feature>
<evidence type="ECO:0000256" key="7">
    <source>
        <dbReference type="PROSITE-ProRule" id="PRU00706"/>
    </source>
</evidence>
<evidence type="ECO:0000256" key="8">
    <source>
        <dbReference type="RuleBase" id="RU004011"/>
    </source>
</evidence>
<evidence type="ECO:0000256" key="5">
    <source>
        <dbReference type="ARBA" id="ARBA00022679"/>
    </source>
</evidence>
<feature type="binding site" evidence="7">
    <location>
        <position position="171"/>
    </location>
    <ligand>
        <name>ATP</name>
        <dbReference type="ChEBI" id="CHEBI:30616"/>
    </ligand>
</feature>
<keyword evidence="6" id="KW-0418">Kinase</keyword>
<dbReference type="GO" id="GO:0006241">
    <property type="term" value="P:CTP biosynthetic process"/>
    <property type="evidence" value="ECO:0007669"/>
    <property type="project" value="InterPro"/>
</dbReference>
<dbReference type="NCBIfam" id="NF001908">
    <property type="entry name" value="PRK00668.1"/>
    <property type="match status" value="1"/>
</dbReference>
<dbReference type="InterPro" id="IPR036850">
    <property type="entry name" value="NDK-like_dom_sf"/>
</dbReference>
<dbReference type="PRINTS" id="PR01243">
    <property type="entry name" value="NUCDPKINASE"/>
</dbReference>
<dbReference type="SUPFAM" id="SSF54919">
    <property type="entry name" value="Nucleoside diphosphate kinase, NDK"/>
    <property type="match status" value="1"/>
</dbReference>
<evidence type="ECO:0000256" key="6">
    <source>
        <dbReference type="ARBA" id="ARBA00022777"/>
    </source>
</evidence>
<comment type="cofactor">
    <cofactor evidence="1">
        <name>Mg(2+)</name>
        <dbReference type="ChEBI" id="CHEBI:18420"/>
    </cofactor>
</comment>
<dbReference type="PANTHER" id="PTHR11349">
    <property type="entry name" value="NUCLEOSIDE DIPHOSPHATE KINASE"/>
    <property type="match status" value="1"/>
</dbReference>
<dbReference type="AlphaFoldDB" id="A0A2N1JEZ0"/>
<organism evidence="10 11">
    <name type="scientific">Malassezia vespertilionis</name>
    <dbReference type="NCBI Taxonomy" id="2020962"/>
    <lineage>
        <taxon>Eukaryota</taxon>
        <taxon>Fungi</taxon>
        <taxon>Dikarya</taxon>
        <taxon>Basidiomycota</taxon>
        <taxon>Ustilaginomycotina</taxon>
        <taxon>Malasseziomycetes</taxon>
        <taxon>Malasseziales</taxon>
        <taxon>Malasseziaceae</taxon>
        <taxon>Malassezia</taxon>
    </lineage>
</organism>
<keyword evidence="5" id="KW-0808">Transferase</keyword>
<evidence type="ECO:0000313" key="11">
    <source>
        <dbReference type="Proteomes" id="UP000232875"/>
    </source>
</evidence>
<dbReference type="HAMAP" id="MF_00451">
    <property type="entry name" value="NDP_kinase"/>
    <property type="match status" value="1"/>
</dbReference>
<name>A0A2N1JEZ0_9BASI</name>
<dbReference type="STRING" id="2020962.A0A2N1JEZ0"/>
<dbReference type="Pfam" id="PF00334">
    <property type="entry name" value="NDK"/>
    <property type="match status" value="1"/>
</dbReference>
<comment type="similarity">
    <text evidence="2 7 8">Belongs to the NDK family.</text>
</comment>
<keyword evidence="11" id="KW-1185">Reference proteome</keyword>
<evidence type="ECO:0000256" key="2">
    <source>
        <dbReference type="ARBA" id="ARBA00008142"/>
    </source>
</evidence>
<dbReference type="EC" id="2.7.4.6" evidence="3"/>
<evidence type="ECO:0000256" key="4">
    <source>
        <dbReference type="ARBA" id="ARBA00017632"/>
    </source>
</evidence>
<feature type="binding site" evidence="7">
    <location>
        <position position="125"/>
    </location>
    <ligand>
        <name>ATP</name>
        <dbReference type="ChEBI" id="CHEBI:30616"/>
    </ligand>
</feature>
<dbReference type="EMBL" id="KZ454988">
    <property type="protein sequence ID" value="PKI85121.1"/>
    <property type="molecule type" value="Genomic_DNA"/>
</dbReference>
<reference evidence="10 11" key="1">
    <citation type="submission" date="2017-10" db="EMBL/GenBank/DDBJ databases">
        <title>A novel species of cold-tolerant Malassezia isolated from bats.</title>
        <authorList>
            <person name="Lorch J.M."/>
            <person name="Palmer J.M."/>
            <person name="Vanderwolf K.J."/>
            <person name="Schmidt K.Z."/>
            <person name="Verant M.L."/>
            <person name="Weller T.J."/>
            <person name="Blehert D.S."/>
        </authorList>
    </citation>
    <scope>NUCLEOTIDE SEQUENCE [LARGE SCALE GENOMIC DNA]</scope>
    <source>
        <strain evidence="10 11">NWHC:44797-103</strain>
    </source>
</reference>
<evidence type="ECO:0000259" key="9">
    <source>
        <dbReference type="SMART" id="SM00562"/>
    </source>
</evidence>
<feature type="binding site" evidence="7">
    <location>
        <position position="77"/>
    </location>
    <ligand>
        <name>ATP</name>
        <dbReference type="ChEBI" id="CHEBI:30616"/>
    </ligand>
</feature>
<protein>
    <recommendedName>
        <fullName evidence="4">Nucleoside diphosphate kinase</fullName>
        <ecNumber evidence="3">2.7.4.6</ecNumber>
    </recommendedName>
</protein>
<evidence type="ECO:0000256" key="1">
    <source>
        <dbReference type="ARBA" id="ARBA00001946"/>
    </source>
</evidence>
<dbReference type="FunFam" id="3.30.70.141:FF:000002">
    <property type="entry name" value="Nucleoside diphosphate kinase"/>
    <property type="match status" value="1"/>
</dbReference>
<feature type="binding site" evidence="7">
    <location>
        <position position="160"/>
    </location>
    <ligand>
        <name>ATP</name>
        <dbReference type="ChEBI" id="CHEBI:30616"/>
    </ligand>
</feature>
<dbReference type="GO" id="GO:0006228">
    <property type="term" value="P:UTP biosynthetic process"/>
    <property type="evidence" value="ECO:0007669"/>
    <property type="project" value="InterPro"/>
</dbReference>
<dbReference type="InterPro" id="IPR034907">
    <property type="entry name" value="NDK-like_dom"/>
</dbReference>
<dbReference type="GO" id="GO:0004550">
    <property type="term" value="F:nucleoside diphosphate kinase activity"/>
    <property type="evidence" value="ECO:0007669"/>
    <property type="project" value="UniProtKB-EC"/>
</dbReference>
<dbReference type="GO" id="GO:0006183">
    <property type="term" value="P:GTP biosynthetic process"/>
    <property type="evidence" value="ECO:0007669"/>
    <property type="project" value="InterPro"/>
</dbReference>
<dbReference type="Gene3D" id="3.30.70.141">
    <property type="entry name" value="Nucleoside diphosphate kinase-like domain"/>
    <property type="match status" value="1"/>
</dbReference>
<evidence type="ECO:0000313" key="10">
    <source>
        <dbReference type="EMBL" id="PKI85121.1"/>
    </source>
</evidence>
<sequence length="220" mass="23722">MISKIATTTALRAGARTFTTRATSGARTPSRFPLAFGAAAAVGAASLYMLPSVQLEGTPTMAGELSTTSERSFIMIKPDGVSRQLVGKIIDRFESRGYKLVAIKSVVPSADLTRQHYADLANKPFFGELLKYLTCGTPVIAMVWEGKDVIRQGRNMVGATNPAAALPGTIRGDYAVTIGRNMIHASDSFESATKEIGLWFNKQELAQYMSSGWAMTMEDN</sequence>
<proteinExistence type="inferred from homology"/>
<feature type="active site" description="Pros-phosphohistidine intermediate" evidence="7">
    <location>
        <position position="184"/>
    </location>
</feature>
<gene>
    <name evidence="10" type="ORF">MVES_000986</name>
</gene>
<feature type="domain" description="Nucleoside diphosphate kinase-like" evidence="9">
    <location>
        <begin position="69"/>
        <end position="207"/>
    </location>
</feature>
<dbReference type="Proteomes" id="UP000232875">
    <property type="component" value="Unassembled WGS sequence"/>
</dbReference>
<dbReference type="OrthoDB" id="2162449at2759"/>
<dbReference type="InterPro" id="IPR001564">
    <property type="entry name" value="Nucleoside_diP_kinase"/>
</dbReference>
<dbReference type="PROSITE" id="PS51374">
    <property type="entry name" value="NDPK_LIKE"/>
    <property type="match status" value="1"/>
</dbReference>
<feature type="binding site" evidence="7">
    <location>
        <position position="181"/>
    </location>
    <ligand>
        <name>ATP</name>
        <dbReference type="ChEBI" id="CHEBI:30616"/>
    </ligand>
</feature>
<dbReference type="CDD" id="cd04413">
    <property type="entry name" value="NDPk_I"/>
    <property type="match status" value="1"/>
</dbReference>
<evidence type="ECO:0000256" key="3">
    <source>
        <dbReference type="ARBA" id="ARBA00012966"/>
    </source>
</evidence>
<accession>A0A2N1JEZ0</accession>
<dbReference type="SMART" id="SM00562">
    <property type="entry name" value="NDK"/>
    <property type="match status" value="1"/>
</dbReference>